<dbReference type="AlphaFoldDB" id="A0A1I8GXY9"/>
<name>A0A1I8GXY9_9PLAT</name>
<feature type="transmembrane region" description="Helical" evidence="5">
    <location>
        <begin position="297"/>
        <end position="314"/>
    </location>
</feature>
<dbReference type="InterPro" id="IPR036734">
    <property type="entry name" value="Neur_chan_lig-bd_sf"/>
</dbReference>
<organism evidence="9 10">
    <name type="scientific">Macrostomum lignano</name>
    <dbReference type="NCBI Taxonomy" id="282301"/>
    <lineage>
        <taxon>Eukaryota</taxon>
        <taxon>Metazoa</taxon>
        <taxon>Spiralia</taxon>
        <taxon>Lophotrochozoa</taxon>
        <taxon>Platyhelminthes</taxon>
        <taxon>Rhabditophora</taxon>
        <taxon>Macrostomorpha</taxon>
        <taxon>Macrostomida</taxon>
        <taxon>Macrostomidae</taxon>
        <taxon>Macrostomum</taxon>
    </lineage>
</organism>
<dbReference type="InterPro" id="IPR036719">
    <property type="entry name" value="Neuro-gated_channel_TM_sf"/>
</dbReference>
<dbReference type="WBParaSite" id="maker-uti_cns_0003478-snap-gene-0.9-mRNA-1">
    <property type="protein sequence ID" value="maker-uti_cns_0003478-snap-gene-0.9-mRNA-1"/>
    <property type="gene ID" value="maker-uti_cns_0003478-snap-gene-0.9"/>
</dbReference>
<keyword evidence="9" id="KW-1185">Reference proteome</keyword>
<reference evidence="10" key="1">
    <citation type="submission" date="2016-11" db="UniProtKB">
        <authorList>
            <consortium name="WormBaseParasite"/>
        </authorList>
    </citation>
    <scope>IDENTIFICATION</scope>
</reference>
<feature type="domain" description="Neurotransmitter-gated ion-channel ligand-binding" evidence="7">
    <location>
        <begin position="44"/>
        <end position="260"/>
    </location>
</feature>
<dbReference type="InterPro" id="IPR006029">
    <property type="entry name" value="Neurotrans-gated_channel_TM"/>
</dbReference>
<evidence type="ECO:0000259" key="8">
    <source>
        <dbReference type="Pfam" id="PF02932"/>
    </source>
</evidence>
<feature type="region of interest" description="Disordered" evidence="6">
    <location>
        <begin position="511"/>
        <end position="540"/>
    </location>
</feature>
<dbReference type="PROSITE" id="PS00236">
    <property type="entry name" value="NEUROTR_ION_CHANNEL"/>
    <property type="match status" value="1"/>
</dbReference>
<dbReference type="GO" id="GO:0005230">
    <property type="term" value="F:extracellular ligand-gated monoatomic ion channel activity"/>
    <property type="evidence" value="ECO:0007669"/>
    <property type="project" value="InterPro"/>
</dbReference>
<feature type="transmembrane region" description="Helical" evidence="5">
    <location>
        <begin position="558"/>
        <end position="576"/>
    </location>
</feature>
<dbReference type="GO" id="GO:0004888">
    <property type="term" value="F:transmembrane signaling receptor activity"/>
    <property type="evidence" value="ECO:0007669"/>
    <property type="project" value="InterPro"/>
</dbReference>
<dbReference type="InterPro" id="IPR006201">
    <property type="entry name" value="Neur_channel"/>
</dbReference>
<dbReference type="Gene3D" id="1.20.58.390">
    <property type="entry name" value="Neurotransmitter-gated ion-channel transmembrane domain"/>
    <property type="match status" value="1"/>
</dbReference>
<evidence type="ECO:0000313" key="9">
    <source>
        <dbReference type="Proteomes" id="UP000095280"/>
    </source>
</evidence>
<feature type="transmembrane region" description="Helical" evidence="5">
    <location>
        <begin position="326"/>
        <end position="349"/>
    </location>
</feature>
<comment type="similarity">
    <text evidence="5">Belongs to the ligand-gated ion channel (TC 1.A.9) family.</text>
</comment>
<feature type="compositionally biased region" description="Basic and acidic residues" evidence="6">
    <location>
        <begin position="511"/>
        <end position="526"/>
    </location>
</feature>
<feature type="transmembrane region" description="Helical" evidence="5">
    <location>
        <begin position="262"/>
        <end position="285"/>
    </location>
</feature>
<keyword evidence="5" id="KW-0407">Ion channel</keyword>
<dbReference type="Proteomes" id="UP000095280">
    <property type="component" value="Unplaced"/>
</dbReference>
<dbReference type="PRINTS" id="PR00252">
    <property type="entry name" value="NRIONCHANNEL"/>
</dbReference>
<evidence type="ECO:0000256" key="2">
    <source>
        <dbReference type="ARBA" id="ARBA00022692"/>
    </source>
</evidence>
<feature type="region of interest" description="Disordered" evidence="6">
    <location>
        <begin position="1"/>
        <end position="25"/>
    </location>
</feature>
<feature type="compositionally biased region" description="Gly residues" evidence="6">
    <location>
        <begin position="10"/>
        <end position="20"/>
    </location>
</feature>
<dbReference type="SUPFAM" id="SSF90112">
    <property type="entry name" value="Neurotransmitter-gated ion-channel transmembrane pore"/>
    <property type="match status" value="1"/>
</dbReference>
<feature type="region of interest" description="Disordered" evidence="6">
    <location>
        <begin position="386"/>
        <end position="407"/>
    </location>
</feature>
<dbReference type="GO" id="GO:0016020">
    <property type="term" value="C:membrane"/>
    <property type="evidence" value="ECO:0007669"/>
    <property type="project" value="UniProtKB-SubCell"/>
</dbReference>
<dbReference type="Gene3D" id="2.70.170.10">
    <property type="entry name" value="Neurotransmitter-gated ion-channel ligand-binding domain"/>
    <property type="match status" value="1"/>
</dbReference>
<evidence type="ECO:0000256" key="5">
    <source>
        <dbReference type="RuleBase" id="RU000687"/>
    </source>
</evidence>
<dbReference type="CDD" id="cd18997">
    <property type="entry name" value="LGIC_ECD_nAChR"/>
    <property type="match status" value="1"/>
</dbReference>
<protein>
    <submittedName>
        <fullName evidence="10">Neur_chan_LBD domain-containing protein</fullName>
    </submittedName>
</protein>
<dbReference type="InterPro" id="IPR006202">
    <property type="entry name" value="Neur_chan_lig-bd"/>
</dbReference>
<keyword evidence="3 5" id="KW-1133">Transmembrane helix</keyword>
<dbReference type="Pfam" id="PF02932">
    <property type="entry name" value="Neur_chan_memb"/>
    <property type="match status" value="1"/>
</dbReference>
<evidence type="ECO:0000256" key="3">
    <source>
        <dbReference type="ARBA" id="ARBA00022989"/>
    </source>
</evidence>
<keyword evidence="5" id="KW-0406">Ion transport</keyword>
<keyword evidence="4 5" id="KW-0472">Membrane</keyword>
<proteinExistence type="inferred from homology"/>
<evidence type="ECO:0000256" key="6">
    <source>
        <dbReference type="SAM" id="MobiDB-lite"/>
    </source>
</evidence>
<dbReference type="CDD" id="cd19051">
    <property type="entry name" value="LGIC_TM_cation"/>
    <property type="match status" value="1"/>
</dbReference>
<dbReference type="SUPFAM" id="SSF63712">
    <property type="entry name" value="Nicotinic receptor ligand binding domain-like"/>
    <property type="match status" value="1"/>
</dbReference>
<dbReference type="InterPro" id="IPR038050">
    <property type="entry name" value="Neuro_actylchol_rec"/>
</dbReference>
<evidence type="ECO:0000259" key="7">
    <source>
        <dbReference type="Pfam" id="PF02931"/>
    </source>
</evidence>
<dbReference type="PANTHER" id="PTHR18945">
    <property type="entry name" value="NEUROTRANSMITTER GATED ION CHANNEL"/>
    <property type="match status" value="1"/>
</dbReference>
<keyword evidence="5" id="KW-0813">Transport</keyword>
<evidence type="ECO:0000256" key="4">
    <source>
        <dbReference type="ARBA" id="ARBA00023136"/>
    </source>
</evidence>
<dbReference type="InterPro" id="IPR018000">
    <property type="entry name" value="Neurotransmitter_ion_chnl_CS"/>
</dbReference>
<dbReference type="Pfam" id="PF02931">
    <property type="entry name" value="Neur_chan_LBD"/>
    <property type="match status" value="1"/>
</dbReference>
<comment type="subcellular location">
    <subcellularLocation>
        <location evidence="1">Membrane</location>
        <topology evidence="1">Multi-pass membrane protein</topology>
    </subcellularLocation>
</comment>
<accession>A0A1I8GXY9</accession>
<keyword evidence="2 5" id="KW-0812">Transmembrane</keyword>
<feature type="domain" description="Neurotransmitter-gated ion-channel transmembrane" evidence="8">
    <location>
        <begin position="268"/>
        <end position="575"/>
    </location>
</feature>
<evidence type="ECO:0000256" key="1">
    <source>
        <dbReference type="ARBA" id="ARBA00004141"/>
    </source>
</evidence>
<dbReference type="FunFam" id="2.70.170.10:FF:000028">
    <property type="entry name" value="AcetylCholine Receptor"/>
    <property type="match status" value="1"/>
</dbReference>
<evidence type="ECO:0000313" key="10">
    <source>
        <dbReference type="WBParaSite" id="maker-uti_cns_0003478-snap-gene-0.9-mRNA-1"/>
    </source>
</evidence>
<sequence>MFRRKDRGGSRGSDGSGGDSGPLSRSWPWHSLNASEMENRSFEYQIKATIMDSYQKVSRPVLNDSEPVVVFVGFSLFHILDTTQNANFQFQQDEKYQTMKSLISVRLRWTDSYLQWDPEEFGNTSKIWISASNLWLPDILISNYADDDYSEHINTNAIVSSDGTVLWMYPMVTKTYCEFDIELFPFDSQICNVSFFSWTFGSRMLDLHIDESVTNNNFYNPEGQEWFVEKITHLREVKIFVCCKDDQFPNVHYRIHMRRRSLFYIMNLIFPCLLIYCCSFLGFFLPVESGEKVNLEITILLALVVFLIIAGEVLPPTPDVVPILGLLYGTSMLMVSVALIMAVIVTNLYSNAARLDRPVPKRLLKACRVILFSWSVHCVRGGDRGDGGVDVSSPPADEEEASPVLSGYRPTNNIAVSPLQRSLPASARNLKHMATHGDVKAADDTDNCWHSSRAGSPVQQYQRDEAIRERYPVNRRQDASGRVNKCRQRTLHRTLCFCSLEYGEITAAREESLGREGSPADRDDLIRTPLAQPHAPRGGYREGVSKDWQLVSLAADRLFFWLFVVASALLQAFIFWDVSFVQ</sequence>